<organism evidence="2 3">
    <name type="scientific">Arenicella chitinivorans</name>
    <dbReference type="NCBI Taxonomy" id="1329800"/>
    <lineage>
        <taxon>Bacteria</taxon>
        <taxon>Pseudomonadati</taxon>
        <taxon>Pseudomonadota</taxon>
        <taxon>Gammaproteobacteria</taxon>
        <taxon>Arenicellales</taxon>
        <taxon>Arenicellaceae</taxon>
        <taxon>Arenicella</taxon>
    </lineage>
</organism>
<comment type="caution">
    <text evidence="2">The sequence shown here is derived from an EMBL/GenBank/DDBJ whole genome shotgun (WGS) entry which is preliminary data.</text>
</comment>
<dbReference type="InterPro" id="IPR029063">
    <property type="entry name" value="SAM-dependent_MTases_sf"/>
</dbReference>
<dbReference type="Proteomes" id="UP000614811">
    <property type="component" value="Unassembled WGS sequence"/>
</dbReference>
<dbReference type="AlphaFoldDB" id="A0A918S5Z0"/>
<dbReference type="GO" id="GO:0005737">
    <property type="term" value="C:cytoplasm"/>
    <property type="evidence" value="ECO:0007669"/>
    <property type="project" value="GOC"/>
</dbReference>
<dbReference type="GO" id="GO:0005886">
    <property type="term" value="C:plasma membrane"/>
    <property type="evidence" value="ECO:0007669"/>
    <property type="project" value="TreeGrafter"/>
</dbReference>
<protein>
    <recommendedName>
        <fullName evidence="1">Methyltransferase FkbM domain-containing protein</fullName>
    </recommendedName>
</protein>
<gene>
    <name evidence="2" type="ORF">GCM10008090_34860</name>
</gene>
<dbReference type="RefSeq" id="WP_189402999.1">
    <property type="nucleotide sequence ID" value="NZ_BMXA01000011.1"/>
</dbReference>
<dbReference type="InterPro" id="IPR006342">
    <property type="entry name" value="FkbM_mtfrase"/>
</dbReference>
<evidence type="ECO:0000313" key="2">
    <source>
        <dbReference type="EMBL" id="GHA22063.1"/>
    </source>
</evidence>
<reference evidence="2" key="1">
    <citation type="journal article" date="2014" name="Int. J. Syst. Evol. Microbiol.">
        <title>Complete genome sequence of Corynebacterium casei LMG S-19264T (=DSM 44701T), isolated from a smear-ripened cheese.</title>
        <authorList>
            <consortium name="US DOE Joint Genome Institute (JGI-PGF)"/>
            <person name="Walter F."/>
            <person name="Albersmeier A."/>
            <person name="Kalinowski J."/>
            <person name="Ruckert C."/>
        </authorList>
    </citation>
    <scope>NUCLEOTIDE SEQUENCE</scope>
    <source>
        <strain evidence="2">KCTC 12711</strain>
    </source>
</reference>
<feature type="domain" description="Methyltransferase FkbM" evidence="1">
    <location>
        <begin position="32"/>
        <end position="211"/>
    </location>
</feature>
<name>A0A918S5Z0_9GAMM</name>
<evidence type="ECO:0000259" key="1">
    <source>
        <dbReference type="Pfam" id="PF05050"/>
    </source>
</evidence>
<dbReference type="Pfam" id="PF05050">
    <property type="entry name" value="Methyltransf_21"/>
    <property type="match status" value="1"/>
</dbReference>
<dbReference type="EMBL" id="BMXA01000011">
    <property type="protein sequence ID" value="GHA22063.1"/>
    <property type="molecule type" value="Genomic_DNA"/>
</dbReference>
<reference evidence="2" key="2">
    <citation type="submission" date="2020-09" db="EMBL/GenBank/DDBJ databases">
        <authorList>
            <person name="Sun Q."/>
            <person name="Kim S."/>
        </authorList>
    </citation>
    <scope>NUCLEOTIDE SEQUENCE</scope>
    <source>
        <strain evidence="2">KCTC 12711</strain>
    </source>
</reference>
<dbReference type="NCBIfam" id="TIGR01444">
    <property type="entry name" value="fkbM_fam"/>
    <property type="match status" value="1"/>
</dbReference>
<proteinExistence type="predicted"/>
<dbReference type="PANTHER" id="PTHR34009:SF2">
    <property type="entry name" value="PROTEIN STAR"/>
    <property type="match status" value="1"/>
</dbReference>
<keyword evidence="3" id="KW-1185">Reference proteome</keyword>
<dbReference type="InterPro" id="IPR053202">
    <property type="entry name" value="EGF_Rcpt_Signaling_Reg"/>
</dbReference>
<evidence type="ECO:0000313" key="3">
    <source>
        <dbReference type="Proteomes" id="UP000614811"/>
    </source>
</evidence>
<dbReference type="GO" id="GO:0016197">
    <property type="term" value="P:endosomal transport"/>
    <property type="evidence" value="ECO:0007669"/>
    <property type="project" value="TreeGrafter"/>
</dbReference>
<dbReference type="SUPFAM" id="SSF53335">
    <property type="entry name" value="S-adenosyl-L-methionine-dependent methyltransferases"/>
    <property type="match status" value="1"/>
</dbReference>
<accession>A0A918S5Z0</accession>
<dbReference type="Gene3D" id="3.40.50.150">
    <property type="entry name" value="Vaccinia Virus protein VP39"/>
    <property type="match status" value="1"/>
</dbReference>
<sequence>MSTASDLHKSQYSQDKFIDEYLKYKENGVFLDIGAHDGVFLSNSYFFEKVRFWTGLCVEPNPRLYKDLVKNRDCACLDGAVSDKEGMFDFLDLEGVEALGGLVDKYDPLHRQRVDRDFEKYQGKSRKIIQVRCYDINKVLEEKGMFHIDYCSIDTEGGELEILKSLDLDRFFVASFTIENNYPSLGFVKRATHRMRGTSIEGYLAKKGYRLVEKLGCDEVYVHRSIII</sequence>
<dbReference type="GO" id="GO:0006888">
    <property type="term" value="P:endoplasmic reticulum to Golgi vesicle-mediated transport"/>
    <property type="evidence" value="ECO:0007669"/>
    <property type="project" value="TreeGrafter"/>
</dbReference>
<dbReference type="PANTHER" id="PTHR34009">
    <property type="entry name" value="PROTEIN STAR"/>
    <property type="match status" value="1"/>
</dbReference>